<feature type="domain" description="Solute-binding protein family 3/N-terminal" evidence="4">
    <location>
        <begin position="26"/>
        <end position="255"/>
    </location>
</feature>
<protein>
    <submittedName>
        <fullName evidence="5">Amino acid ABC transporter substrate-binding protein</fullName>
    </submittedName>
</protein>
<evidence type="ECO:0000256" key="1">
    <source>
        <dbReference type="ARBA" id="ARBA00010333"/>
    </source>
</evidence>
<organism evidence="5 6">
    <name type="scientific">Aeromonas enteropelogenes</name>
    <name type="common">Aeromonas trota</name>
    <dbReference type="NCBI Taxonomy" id="29489"/>
    <lineage>
        <taxon>Bacteria</taxon>
        <taxon>Pseudomonadati</taxon>
        <taxon>Pseudomonadota</taxon>
        <taxon>Gammaproteobacteria</taxon>
        <taxon>Aeromonadales</taxon>
        <taxon>Aeromonadaceae</taxon>
        <taxon>Aeromonas</taxon>
    </lineage>
</organism>
<dbReference type="EMBL" id="JMGO02000003">
    <property type="protein sequence ID" value="KXU80864.1"/>
    <property type="molecule type" value="Genomic_DNA"/>
</dbReference>
<comment type="caution">
    <text evidence="5">The sequence shown here is derived from an EMBL/GenBank/DDBJ whole genome shotgun (WGS) entry which is preliminary data.</text>
</comment>
<comment type="similarity">
    <text evidence="1">Belongs to the bacterial solute-binding protein 3 family.</text>
</comment>
<dbReference type="SUPFAM" id="SSF53850">
    <property type="entry name" value="Periplasmic binding protein-like II"/>
    <property type="match status" value="1"/>
</dbReference>
<dbReference type="Gene3D" id="3.40.190.10">
    <property type="entry name" value="Periplasmic binding protein-like II"/>
    <property type="match status" value="2"/>
</dbReference>
<accession>A0A175VJD0</accession>
<evidence type="ECO:0000256" key="3">
    <source>
        <dbReference type="SAM" id="SignalP"/>
    </source>
</evidence>
<dbReference type="RefSeq" id="WP_061475886.1">
    <property type="nucleotide sequence ID" value="NZ_JMGO02000003.1"/>
</dbReference>
<dbReference type="SMART" id="SM00062">
    <property type="entry name" value="PBPb"/>
    <property type="match status" value="1"/>
</dbReference>
<evidence type="ECO:0000256" key="2">
    <source>
        <dbReference type="ARBA" id="ARBA00022729"/>
    </source>
</evidence>
<gene>
    <name evidence="5" type="ORF">LCR_12340</name>
</gene>
<dbReference type="AlphaFoldDB" id="A0A175VJD0"/>
<evidence type="ECO:0000259" key="4">
    <source>
        <dbReference type="SMART" id="SM00062"/>
    </source>
</evidence>
<dbReference type="Pfam" id="PF00497">
    <property type="entry name" value="SBP_bac_3"/>
    <property type="match status" value="1"/>
</dbReference>
<dbReference type="PANTHER" id="PTHR35936:SF6">
    <property type="entry name" value="AMINO ACID ABC TRANSPORTER SUBSTRATE-BINDING PAAT FAMILY PROTEIN"/>
    <property type="match status" value="1"/>
</dbReference>
<dbReference type="InterPro" id="IPR001638">
    <property type="entry name" value="Solute-binding_3/MltF_N"/>
</dbReference>
<evidence type="ECO:0000313" key="6">
    <source>
        <dbReference type="Proteomes" id="UP000078435"/>
    </source>
</evidence>
<evidence type="ECO:0000313" key="5">
    <source>
        <dbReference type="EMBL" id="KXU80864.1"/>
    </source>
</evidence>
<keyword evidence="2 3" id="KW-0732">Signal</keyword>
<dbReference type="OrthoDB" id="7304968at2"/>
<reference evidence="5 6" key="1">
    <citation type="submission" date="2016-02" db="EMBL/GenBank/DDBJ databases">
        <title>Draft genome sequence of Aeromonas trota strain 1999lcr isolated from cerebrospinal fluid (CSF).</title>
        <authorList>
            <person name="Dallagassa C.B."/>
            <person name="Prediger K.C."/>
            <person name="Weiss V.A."/>
            <person name="Assis F.E."/>
            <person name="Baura V."/>
            <person name="Cruz L.M."/>
            <person name="Souza E.M."/>
            <person name="Pedrosa F.O."/>
            <person name="Fadel-Picheth C.M."/>
        </authorList>
    </citation>
    <scope>NUCLEOTIDE SEQUENCE [LARGE SCALE GENOMIC DNA]</scope>
    <source>
        <strain evidence="5 6">1999lcr</strain>
    </source>
</reference>
<feature type="signal peptide" evidence="3">
    <location>
        <begin position="1"/>
        <end position="19"/>
    </location>
</feature>
<proteinExistence type="inferred from homology"/>
<feature type="chain" id="PRO_5008042994" evidence="3">
    <location>
        <begin position="20"/>
        <end position="258"/>
    </location>
</feature>
<sequence length="258" mass="29665">MKWTAYCLLLCCWMPQAFSASLCPAPLRVGFDNWPPYHYYDDGDARQQVHGFAVETLNGVLARIGCQANYVELPWKRVLHEIELGKLDMAMEVYFNEDRARYGYFSDTYNPGRTLLWVRKGQHYHEQELASWLVSGHKLGVTKDYFYGDEVMSLLAYHGAQVSTVNDEQNYGKLVLGRIDGFLGDMLATPWGLKEQGLAGQIVPHGKPVHELPTFFLFSKKRFSPDFIARFNQELAAFKVTSEYDAIWRRYVSPELAK</sequence>
<dbReference type="Proteomes" id="UP000078435">
    <property type="component" value="Unassembled WGS sequence"/>
</dbReference>
<dbReference type="PANTHER" id="PTHR35936">
    <property type="entry name" value="MEMBRANE-BOUND LYTIC MUREIN TRANSGLYCOSYLASE F"/>
    <property type="match status" value="1"/>
</dbReference>
<name>A0A175VJD0_AEREN</name>